<organism evidence="5 6">
    <name type="scientific">Jiangella asiatica</name>
    <dbReference type="NCBI Taxonomy" id="2530372"/>
    <lineage>
        <taxon>Bacteria</taxon>
        <taxon>Bacillati</taxon>
        <taxon>Actinomycetota</taxon>
        <taxon>Actinomycetes</taxon>
        <taxon>Jiangellales</taxon>
        <taxon>Jiangellaceae</taxon>
        <taxon>Jiangella</taxon>
    </lineage>
</organism>
<name>A0A4R5DEN0_9ACTN</name>
<dbReference type="Pfam" id="PF13377">
    <property type="entry name" value="Peripla_BP_3"/>
    <property type="match status" value="1"/>
</dbReference>
<dbReference type="CDD" id="cd06267">
    <property type="entry name" value="PBP1_LacI_sugar_binding-like"/>
    <property type="match status" value="1"/>
</dbReference>
<feature type="domain" description="HTH lacI-type" evidence="4">
    <location>
        <begin position="8"/>
        <end position="66"/>
    </location>
</feature>
<dbReference type="PROSITE" id="PS50932">
    <property type="entry name" value="HTH_LACI_2"/>
    <property type="match status" value="1"/>
</dbReference>
<keyword evidence="6" id="KW-1185">Reference proteome</keyword>
<evidence type="ECO:0000313" key="6">
    <source>
        <dbReference type="Proteomes" id="UP000294739"/>
    </source>
</evidence>
<dbReference type="Proteomes" id="UP000294739">
    <property type="component" value="Unassembled WGS sequence"/>
</dbReference>
<keyword evidence="3" id="KW-0804">Transcription</keyword>
<dbReference type="InterPro" id="IPR010982">
    <property type="entry name" value="Lambda_DNA-bd_dom_sf"/>
</dbReference>
<dbReference type="InParanoid" id="A0A4R5DEN0"/>
<dbReference type="InterPro" id="IPR046335">
    <property type="entry name" value="LacI/GalR-like_sensor"/>
</dbReference>
<proteinExistence type="predicted"/>
<dbReference type="PANTHER" id="PTHR30146:SF153">
    <property type="entry name" value="LACTOSE OPERON REPRESSOR"/>
    <property type="match status" value="1"/>
</dbReference>
<dbReference type="SUPFAM" id="SSF53822">
    <property type="entry name" value="Periplasmic binding protein-like I"/>
    <property type="match status" value="1"/>
</dbReference>
<dbReference type="InterPro" id="IPR000843">
    <property type="entry name" value="HTH_LacI"/>
</dbReference>
<reference evidence="5 6" key="1">
    <citation type="submission" date="2019-03" db="EMBL/GenBank/DDBJ databases">
        <title>Draft genome sequences of novel Actinobacteria.</title>
        <authorList>
            <person name="Sahin N."/>
            <person name="Ay H."/>
            <person name="Saygin H."/>
        </authorList>
    </citation>
    <scope>NUCLEOTIDE SEQUENCE [LARGE SCALE GENOMIC DNA]</scope>
    <source>
        <strain evidence="5 6">5K138</strain>
    </source>
</reference>
<dbReference type="CDD" id="cd01392">
    <property type="entry name" value="HTH_LacI"/>
    <property type="match status" value="1"/>
</dbReference>
<dbReference type="GO" id="GO:0003700">
    <property type="term" value="F:DNA-binding transcription factor activity"/>
    <property type="evidence" value="ECO:0007669"/>
    <property type="project" value="TreeGrafter"/>
</dbReference>
<keyword evidence="2" id="KW-0238">DNA-binding</keyword>
<evidence type="ECO:0000259" key="4">
    <source>
        <dbReference type="PROSITE" id="PS50932"/>
    </source>
</evidence>
<evidence type="ECO:0000256" key="2">
    <source>
        <dbReference type="ARBA" id="ARBA00023125"/>
    </source>
</evidence>
<sequence length="339" mass="36276">MVERVDAPTAADVARLAGVSKATVSYVLSGRRSGSARVRDETRQRVLEAVRSLDYVPNQSARALRRRKTERICLVLPRLGVPYFDALARELQEAVAPHGYTLVIAVSDADAERPAVIEQLRRRLADGVVIVPGAQVARADVEALVPLNVAVVLVADEPAGDGVDVVQSNASEACRGAVQYLVSSGHRRIGFIGHFPPNAARYGRYEDYRAGLRANDLHLDPRLVVGGAASRADAYRSAQRLLLQPDPPSAVFAASDLAAVSTIWAARDEGLRVPHDVAVIGVGNIAEDLVMNPQLTSVGPTSVGSADIAELLLSRLAGEAPAEGRTRLRQWELVRRGSA</sequence>
<dbReference type="EMBL" id="SMKZ01000008">
    <property type="protein sequence ID" value="TDE12239.1"/>
    <property type="molecule type" value="Genomic_DNA"/>
</dbReference>
<dbReference type="Gene3D" id="1.10.260.40">
    <property type="entry name" value="lambda repressor-like DNA-binding domains"/>
    <property type="match status" value="1"/>
</dbReference>
<evidence type="ECO:0000313" key="5">
    <source>
        <dbReference type="EMBL" id="TDE12239.1"/>
    </source>
</evidence>
<keyword evidence="1" id="KW-0805">Transcription regulation</keyword>
<protein>
    <submittedName>
        <fullName evidence="5">LacI family transcriptional regulator</fullName>
    </submittedName>
</protein>
<dbReference type="GO" id="GO:0000976">
    <property type="term" value="F:transcription cis-regulatory region binding"/>
    <property type="evidence" value="ECO:0007669"/>
    <property type="project" value="TreeGrafter"/>
</dbReference>
<evidence type="ECO:0000256" key="3">
    <source>
        <dbReference type="ARBA" id="ARBA00023163"/>
    </source>
</evidence>
<gene>
    <name evidence="5" type="ORF">E1269_08140</name>
</gene>
<comment type="caution">
    <text evidence="5">The sequence shown here is derived from an EMBL/GenBank/DDBJ whole genome shotgun (WGS) entry which is preliminary data.</text>
</comment>
<dbReference type="SMART" id="SM00354">
    <property type="entry name" value="HTH_LACI"/>
    <property type="match status" value="1"/>
</dbReference>
<dbReference type="Pfam" id="PF00356">
    <property type="entry name" value="LacI"/>
    <property type="match status" value="1"/>
</dbReference>
<dbReference type="PANTHER" id="PTHR30146">
    <property type="entry name" value="LACI-RELATED TRANSCRIPTIONAL REPRESSOR"/>
    <property type="match status" value="1"/>
</dbReference>
<dbReference type="Gene3D" id="3.40.50.2300">
    <property type="match status" value="2"/>
</dbReference>
<dbReference type="AlphaFoldDB" id="A0A4R5DEN0"/>
<accession>A0A4R5DEN0</accession>
<dbReference type="InterPro" id="IPR028082">
    <property type="entry name" value="Peripla_BP_I"/>
</dbReference>
<evidence type="ECO:0000256" key="1">
    <source>
        <dbReference type="ARBA" id="ARBA00023015"/>
    </source>
</evidence>
<dbReference type="SUPFAM" id="SSF47413">
    <property type="entry name" value="lambda repressor-like DNA-binding domains"/>
    <property type="match status" value="1"/>
</dbReference>
<dbReference type="OrthoDB" id="3252032at2"/>